<dbReference type="HOGENOM" id="CLU_135078_0_0_9"/>
<dbReference type="AlphaFoldDB" id="G8TX85"/>
<keyword evidence="2" id="KW-1185">Reference proteome</keyword>
<name>G8TX85_SULAD</name>
<sequence>MPIGPLPPGCIAICSPPAEDVTNEIPVKSGVCQLFADGLTLSDVVVTDCVIESVSFTEITPRAVGLTVEFRINFSFTGTIDNFSFHGQGSCQDSLLIVDVILPTHEHFASPLDCAAHLSCTARDVGFDAETGVQTFIVHIQGELTCVGCPEVPYTIVQVCPSIPTSTM</sequence>
<dbReference type="EMBL" id="CP003179">
    <property type="protein sequence ID" value="AEW06087.1"/>
    <property type="molecule type" value="Genomic_DNA"/>
</dbReference>
<reference evidence="1 2" key="2">
    <citation type="journal article" date="2012" name="Stand. Genomic Sci.">
        <title>Complete genome sequence of the moderately thermophilic mineral-sulfide-oxidizing firmicute Sulfobacillus acidophilus type strain (NAL(T)).</title>
        <authorList>
            <person name="Anderson I."/>
            <person name="Chertkov O."/>
            <person name="Chen A."/>
            <person name="Saunders E."/>
            <person name="Lapidus A."/>
            <person name="Nolan M."/>
            <person name="Lucas S."/>
            <person name="Hammon N."/>
            <person name="Deshpande S."/>
            <person name="Cheng J.F."/>
            <person name="Han C."/>
            <person name="Tapia R."/>
            <person name="Goodwin L.A."/>
            <person name="Pitluck S."/>
            <person name="Liolios K."/>
            <person name="Pagani I."/>
            <person name="Ivanova N."/>
            <person name="Mikhailova N."/>
            <person name="Pati A."/>
            <person name="Palaniappan K."/>
            <person name="Land M."/>
            <person name="Pan C."/>
            <person name="Rohde M."/>
            <person name="Pukall R."/>
            <person name="Goker M."/>
            <person name="Detter J.C."/>
            <person name="Woyke T."/>
            <person name="Bristow J."/>
            <person name="Eisen J.A."/>
            <person name="Markowitz V."/>
            <person name="Hugenholtz P."/>
            <person name="Kyrpides N.C."/>
            <person name="Klenk H.P."/>
            <person name="Mavromatis K."/>
        </authorList>
    </citation>
    <scope>NUCLEOTIDE SEQUENCE [LARGE SCALE GENOMIC DNA]</scope>
    <source>
        <strain evidence="2">ATCC 700253 / DSM 10332 / NAL</strain>
    </source>
</reference>
<accession>G8TX85</accession>
<proteinExistence type="predicted"/>
<evidence type="ECO:0000313" key="2">
    <source>
        <dbReference type="Proteomes" id="UP000005439"/>
    </source>
</evidence>
<gene>
    <name evidence="1" type="ordered locus">Sulac_2625</name>
</gene>
<dbReference type="Proteomes" id="UP000005439">
    <property type="component" value="Chromosome"/>
</dbReference>
<reference evidence="2" key="1">
    <citation type="submission" date="2011-12" db="EMBL/GenBank/DDBJ databases">
        <title>The complete genome of chromosome of Sulfobacillus acidophilus DSM 10332.</title>
        <authorList>
            <person name="Lucas S."/>
            <person name="Han J."/>
            <person name="Lapidus A."/>
            <person name="Bruce D."/>
            <person name="Goodwin L."/>
            <person name="Pitluck S."/>
            <person name="Peters L."/>
            <person name="Kyrpides N."/>
            <person name="Mavromatis K."/>
            <person name="Ivanova N."/>
            <person name="Mikhailova N."/>
            <person name="Chertkov O."/>
            <person name="Saunders E."/>
            <person name="Detter J.C."/>
            <person name="Tapia R."/>
            <person name="Han C."/>
            <person name="Land M."/>
            <person name="Hauser L."/>
            <person name="Markowitz V."/>
            <person name="Cheng J.-F."/>
            <person name="Hugenholtz P."/>
            <person name="Woyke T."/>
            <person name="Wu D."/>
            <person name="Pukall R."/>
            <person name="Gehrich-Schroeter G."/>
            <person name="Schneider S."/>
            <person name="Klenk H.-P."/>
            <person name="Eisen J.A."/>
        </authorList>
    </citation>
    <scope>NUCLEOTIDE SEQUENCE [LARGE SCALE GENOMIC DNA]</scope>
    <source>
        <strain evidence="2">ATCC 700253 / DSM 10332 / NAL</strain>
    </source>
</reference>
<protein>
    <recommendedName>
        <fullName evidence="3">SipL SPOCS domain-containing protein</fullName>
    </recommendedName>
</protein>
<dbReference type="KEGG" id="sap:Sulac_2625"/>
<evidence type="ECO:0008006" key="3">
    <source>
        <dbReference type="Google" id="ProtNLM"/>
    </source>
</evidence>
<evidence type="ECO:0000313" key="1">
    <source>
        <dbReference type="EMBL" id="AEW06087.1"/>
    </source>
</evidence>
<organism evidence="1 2">
    <name type="scientific">Sulfobacillus acidophilus (strain ATCC 700253 / DSM 10332 / NAL)</name>
    <dbReference type="NCBI Taxonomy" id="679936"/>
    <lineage>
        <taxon>Bacteria</taxon>
        <taxon>Bacillati</taxon>
        <taxon>Bacillota</taxon>
        <taxon>Clostridia</taxon>
        <taxon>Eubacteriales</taxon>
        <taxon>Clostridiales Family XVII. Incertae Sedis</taxon>
        <taxon>Sulfobacillus</taxon>
    </lineage>
</organism>
<dbReference type="PATRIC" id="fig|679936.5.peg.2717"/>